<accession>A0A2J6Q7H9</accession>
<evidence type="ECO:0000313" key="1">
    <source>
        <dbReference type="EMBL" id="PMD22236.1"/>
    </source>
</evidence>
<protein>
    <submittedName>
        <fullName evidence="1">Uncharacterized protein</fullName>
    </submittedName>
</protein>
<evidence type="ECO:0000313" key="2">
    <source>
        <dbReference type="Proteomes" id="UP000235672"/>
    </source>
</evidence>
<dbReference type="EMBL" id="KZ613478">
    <property type="protein sequence ID" value="PMD22236.1"/>
    <property type="molecule type" value="Genomic_DNA"/>
</dbReference>
<name>A0A2J6Q7H9_9HELO</name>
<dbReference type="OrthoDB" id="5386595at2759"/>
<proteinExistence type="predicted"/>
<sequence>MDGKALEFLTTNRPARRYLYLRYVITFLRQQKLGNTKLLDRIEAKSYIRATPGPYLRKSMLISLARRISDHFLPEAFYDSTFESADGCPQRSPEEEDDLVMAFDRNMQDALAEKGGDEEVIEDSESDSD</sequence>
<dbReference type="AlphaFoldDB" id="A0A2J6Q7H9"/>
<keyword evidence="2" id="KW-1185">Reference proteome</keyword>
<organism evidence="1 2">
    <name type="scientific">Hyaloscypha hepaticicola</name>
    <dbReference type="NCBI Taxonomy" id="2082293"/>
    <lineage>
        <taxon>Eukaryota</taxon>
        <taxon>Fungi</taxon>
        <taxon>Dikarya</taxon>
        <taxon>Ascomycota</taxon>
        <taxon>Pezizomycotina</taxon>
        <taxon>Leotiomycetes</taxon>
        <taxon>Helotiales</taxon>
        <taxon>Hyaloscyphaceae</taxon>
        <taxon>Hyaloscypha</taxon>
    </lineage>
</organism>
<gene>
    <name evidence="1" type="ORF">NA56DRAFT_658159</name>
</gene>
<dbReference type="STRING" id="1745343.A0A2J6Q7H9"/>
<reference evidence="1 2" key="1">
    <citation type="submission" date="2016-05" db="EMBL/GenBank/DDBJ databases">
        <title>A degradative enzymes factory behind the ericoid mycorrhizal symbiosis.</title>
        <authorList>
            <consortium name="DOE Joint Genome Institute"/>
            <person name="Martino E."/>
            <person name="Morin E."/>
            <person name="Grelet G."/>
            <person name="Kuo A."/>
            <person name="Kohler A."/>
            <person name="Daghino S."/>
            <person name="Barry K."/>
            <person name="Choi C."/>
            <person name="Cichocki N."/>
            <person name="Clum A."/>
            <person name="Copeland A."/>
            <person name="Hainaut M."/>
            <person name="Haridas S."/>
            <person name="Labutti K."/>
            <person name="Lindquist E."/>
            <person name="Lipzen A."/>
            <person name="Khouja H.-R."/>
            <person name="Murat C."/>
            <person name="Ohm R."/>
            <person name="Olson A."/>
            <person name="Spatafora J."/>
            <person name="Veneault-Fourrey C."/>
            <person name="Henrissat B."/>
            <person name="Grigoriev I."/>
            <person name="Martin F."/>
            <person name="Perotto S."/>
        </authorList>
    </citation>
    <scope>NUCLEOTIDE SEQUENCE [LARGE SCALE GENOMIC DNA]</scope>
    <source>
        <strain evidence="1 2">UAMH 7357</strain>
    </source>
</reference>
<dbReference type="Proteomes" id="UP000235672">
    <property type="component" value="Unassembled WGS sequence"/>
</dbReference>